<accession>A0A508X0T1</accession>
<organism evidence="1">
    <name type="scientific">Sinorhizobium medicae</name>
    <dbReference type="NCBI Taxonomy" id="110321"/>
    <lineage>
        <taxon>Bacteria</taxon>
        <taxon>Pseudomonadati</taxon>
        <taxon>Pseudomonadota</taxon>
        <taxon>Alphaproteobacteria</taxon>
        <taxon>Hyphomicrobiales</taxon>
        <taxon>Rhizobiaceae</taxon>
        <taxon>Sinorhizobium/Ensifer group</taxon>
        <taxon>Sinorhizobium</taxon>
    </lineage>
</organism>
<dbReference type="AlphaFoldDB" id="A0A508X0T1"/>
<dbReference type="Proteomes" id="UP000507954">
    <property type="component" value="Unassembled WGS sequence"/>
</dbReference>
<proteinExistence type="predicted"/>
<gene>
    <name evidence="1" type="ORF">EMEDMD4_310038</name>
</gene>
<dbReference type="EMBL" id="CABFNB010000097">
    <property type="protein sequence ID" value="VTZ61789.1"/>
    <property type="molecule type" value="Genomic_DNA"/>
</dbReference>
<name>A0A508X0T1_9HYPH</name>
<sequence>MGTTDRDQLLVELRLTYDGALDTRGMSNALVSGEQRRWIESDLRRQFEERGIELYLGSEGRHGYQDGQFYKQLAELLALAMSANVHAMITQLAPVVCPIYCQLKKERKLSSEGFQLAVSVADALVAARMQIPVPVAQIAVYVVKNHVLDHCCSCEGGATT</sequence>
<evidence type="ECO:0000313" key="1">
    <source>
        <dbReference type="EMBL" id="VTZ61789.1"/>
    </source>
</evidence>
<reference evidence="1" key="1">
    <citation type="submission" date="2019-06" db="EMBL/GenBank/DDBJ databases">
        <authorList>
            <person name="Le Quere A."/>
            <person name="Colella S."/>
        </authorList>
    </citation>
    <scope>NUCLEOTIDE SEQUENCE</scope>
    <source>
        <strain evidence="1">EmedicaeMD41</strain>
    </source>
</reference>
<protein>
    <submittedName>
        <fullName evidence="1">Uncharacterized protein</fullName>
    </submittedName>
</protein>